<comment type="caution">
    <text evidence="11">The sequence shown here is derived from an EMBL/GenBank/DDBJ whole genome shotgun (WGS) entry which is preliminary data.</text>
</comment>
<evidence type="ECO:0000313" key="12">
    <source>
        <dbReference type="Proteomes" id="UP000436088"/>
    </source>
</evidence>
<feature type="region of interest" description="Disordered" evidence="7">
    <location>
        <begin position="45"/>
        <end position="192"/>
    </location>
</feature>
<feature type="compositionally biased region" description="Basic and acidic residues" evidence="7">
    <location>
        <begin position="56"/>
        <end position="69"/>
    </location>
</feature>
<gene>
    <name evidence="11" type="ORF">F3Y22_tig00109987pilonHSYRG00098</name>
</gene>
<dbReference type="Pfam" id="PF14416">
    <property type="entry name" value="PMR5N"/>
    <property type="match status" value="1"/>
</dbReference>
<evidence type="ECO:0000256" key="2">
    <source>
        <dbReference type="ARBA" id="ARBA00007727"/>
    </source>
</evidence>
<comment type="similarity">
    <text evidence="2">Belongs to the PC-esterase family. TBL subfamily.</text>
</comment>
<evidence type="ECO:0000313" key="11">
    <source>
        <dbReference type="EMBL" id="KAE8718839.1"/>
    </source>
</evidence>
<dbReference type="GO" id="GO:0016020">
    <property type="term" value="C:membrane"/>
    <property type="evidence" value="ECO:0007669"/>
    <property type="project" value="UniProtKB-SubCell"/>
</dbReference>
<protein>
    <submittedName>
        <fullName evidence="11">Protein trichome birefringence-like 16</fullName>
    </submittedName>
</protein>
<evidence type="ECO:0000256" key="4">
    <source>
        <dbReference type="ARBA" id="ARBA00022968"/>
    </source>
</evidence>
<feature type="domain" description="Trichome birefringence-like C-terminal" evidence="9">
    <location>
        <begin position="267"/>
        <end position="550"/>
    </location>
</feature>
<dbReference type="AlphaFoldDB" id="A0A6A3BVB8"/>
<dbReference type="GO" id="GO:0016413">
    <property type="term" value="F:O-acetyltransferase activity"/>
    <property type="evidence" value="ECO:0007669"/>
    <property type="project" value="InterPro"/>
</dbReference>
<name>A0A6A3BVB8_HIBSY</name>
<accession>A0A6A3BVB8</accession>
<keyword evidence="5 8" id="KW-1133">Transmembrane helix</keyword>
<evidence type="ECO:0000256" key="3">
    <source>
        <dbReference type="ARBA" id="ARBA00022692"/>
    </source>
</evidence>
<comment type="subcellular location">
    <subcellularLocation>
        <location evidence="1">Membrane</location>
        <topology evidence="1">Single-pass membrane protein</topology>
    </subcellularLocation>
</comment>
<feature type="domain" description="Trichome birefringence-like N-terminal" evidence="10">
    <location>
        <begin position="212"/>
        <end position="265"/>
    </location>
</feature>
<evidence type="ECO:0000256" key="8">
    <source>
        <dbReference type="SAM" id="Phobius"/>
    </source>
</evidence>
<evidence type="ECO:0000256" key="6">
    <source>
        <dbReference type="ARBA" id="ARBA00023136"/>
    </source>
</evidence>
<evidence type="ECO:0000256" key="1">
    <source>
        <dbReference type="ARBA" id="ARBA00004167"/>
    </source>
</evidence>
<dbReference type="PANTHER" id="PTHR32285:SF235">
    <property type="entry name" value="PROTEIN TRICHOME BIREFRINGENCE-LIKE 16"/>
    <property type="match status" value="1"/>
</dbReference>
<dbReference type="PANTHER" id="PTHR32285">
    <property type="entry name" value="PROTEIN TRICHOME BIREFRINGENCE-LIKE 9-RELATED"/>
    <property type="match status" value="1"/>
</dbReference>
<keyword evidence="3 8" id="KW-0812">Transmembrane</keyword>
<organism evidence="11 12">
    <name type="scientific">Hibiscus syriacus</name>
    <name type="common">Rose of Sharon</name>
    <dbReference type="NCBI Taxonomy" id="106335"/>
    <lineage>
        <taxon>Eukaryota</taxon>
        <taxon>Viridiplantae</taxon>
        <taxon>Streptophyta</taxon>
        <taxon>Embryophyta</taxon>
        <taxon>Tracheophyta</taxon>
        <taxon>Spermatophyta</taxon>
        <taxon>Magnoliopsida</taxon>
        <taxon>eudicotyledons</taxon>
        <taxon>Gunneridae</taxon>
        <taxon>Pentapetalae</taxon>
        <taxon>rosids</taxon>
        <taxon>malvids</taxon>
        <taxon>Malvales</taxon>
        <taxon>Malvaceae</taxon>
        <taxon>Malvoideae</taxon>
        <taxon>Hibiscus</taxon>
    </lineage>
</organism>
<evidence type="ECO:0000256" key="5">
    <source>
        <dbReference type="ARBA" id="ARBA00022989"/>
    </source>
</evidence>
<dbReference type="InterPro" id="IPR026057">
    <property type="entry name" value="TBL_C"/>
</dbReference>
<dbReference type="InterPro" id="IPR025846">
    <property type="entry name" value="TBL_N"/>
</dbReference>
<keyword evidence="4" id="KW-0735">Signal-anchor</keyword>
<feature type="transmembrane region" description="Helical" evidence="8">
    <location>
        <begin position="12"/>
        <end position="32"/>
    </location>
</feature>
<evidence type="ECO:0000259" key="9">
    <source>
        <dbReference type="Pfam" id="PF13839"/>
    </source>
</evidence>
<dbReference type="InterPro" id="IPR029962">
    <property type="entry name" value="TBL"/>
</dbReference>
<keyword evidence="12" id="KW-1185">Reference proteome</keyword>
<dbReference type="Pfam" id="PF13839">
    <property type="entry name" value="PC-Esterase"/>
    <property type="match status" value="1"/>
</dbReference>
<dbReference type="GO" id="GO:0005794">
    <property type="term" value="C:Golgi apparatus"/>
    <property type="evidence" value="ECO:0007669"/>
    <property type="project" value="TreeGrafter"/>
</dbReference>
<dbReference type="EMBL" id="VEPZ02000799">
    <property type="protein sequence ID" value="KAE8718839.1"/>
    <property type="molecule type" value="Genomic_DNA"/>
</dbReference>
<feature type="compositionally biased region" description="Basic and acidic residues" evidence="7">
    <location>
        <begin position="107"/>
        <end position="126"/>
    </location>
</feature>
<proteinExistence type="inferred from homology"/>
<keyword evidence="6 8" id="KW-0472">Membrane</keyword>
<evidence type="ECO:0000256" key="7">
    <source>
        <dbReference type="SAM" id="MobiDB-lite"/>
    </source>
</evidence>
<feature type="compositionally biased region" description="Polar residues" evidence="7">
    <location>
        <begin position="127"/>
        <end position="137"/>
    </location>
</feature>
<sequence>MKGGPYKLRWRAKEFFLALIVLVCATILIWTWDRSPTLISAVSSKNQLQLPPDTKTVPEDPQRHVKEDISTLTRSEAVNNKQEHHLDEPDSTGTAKSYSDFETAPIQKKEEEATKHKGSPKREKTGSIESGSASTQIEEAHNVILRGRTSEQEEKTVEHQEEEATKHKGSPKREKTGSIKSGSTSTQIEETHNVILRGSTSEQEEKTMEHQACDYTKGKWVIDDRRPLYSGRGCKQWLAPMWACRMMQRQDFAFENLRWQPKDCELEEFEGQKFLKRMQNRTLAFVGDSLGRQQFQSLMCMITAGKESADILNAGPEFGLVIPPGGKRPNGWAYRFPSTNTTVLYYWSSTLCDLEPLNPKDPQTEYAMHLDRPPAFLRDFLHRIDVLVLNSGHHWNRGKLRANKWIMYVGGEANTNRKIANIGSAKNFTIHSTIKWLNSQLPKHPHLKAFYRSISPRHFVNGDWNTGGSCNNTTPMSIGKEVLQEESSDHGAASAVSGTGIKLLDITALSQVREEGHISRFSLTASPGFQDCLHWCLPGVPDTWNEILFALI</sequence>
<reference evidence="11" key="1">
    <citation type="submission" date="2019-09" db="EMBL/GenBank/DDBJ databases">
        <title>Draft genome information of white flower Hibiscus syriacus.</title>
        <authorList>
            <person name="Kim Y.-M."/>
        </authorList>
    </citation>
    <scope>NUCLEOTIDE SEQUENCE [LARGE SCALE GENOMIC DNA]</scope>
    <source>
        <strain evidence="11">YM2019G1</strain>
    </source>
</reference>
<feature type="compositionally biased region" description="Basic and acidic residues" evidence="7">
    <location>
        <begin position="148"/>
        <end position="177"/>
    </location>
</feature>
<dbReference type="Proteomes" id="UP000436088">
    <property type="component" value="Unassembled WGS sequence"/>
</dbReference>
<evidence type="ECO:0000259" key="10">
    <source>
        <dbReference type="Pfam" id="PF14416"/>
    </source>
</evidence>
<feature type="compositionally biased region" description="Polar residues" evidence="7">
    <location>
        <begin position="70"/>
        <end position="80"/>
    </location>
</feature>